<evidence type="ECO:0000313" key="11">
    <source>
        <dbReference type="Proteomes" id="UP000663193"/>
    </source>
</evidence>
<feature type="region of interest" description="Disordered" evidence="7">
    <location>
        <begin position="408"/>
        <end position="428"/>
    </location>
</feature>
<feature type="transmembrane region" description="Helical" evidence="8">
    <location>
        <begin position="374"/>
        <end position="395"/>
    </location>
</feature>
<dbReference type="VEuPathDB" id="FungiDB:JI435_028320"/>
<dbReference type="EMBL" id="CP069027">
    <property type="protein sequence ID" value="QRC95104.1"/>
    <property type="molecule type" value="Genomic_DNA"/>
</dbReference>
<dbReference type="Pfam" id="PF03798">
    <property type="entry name" value="TRAM_LAG1_CLN8"/>
    <property type="match status" value="1"/>
</dbReference>
<dbReference type="PANTHER" id="PTHR12560:SF0">
    <property type="entry name" value="LD18904P"/>
    <property type="match status" value="1"/>
</dbReference>
<feature type="region of interest" description="Disordered" evidence="7">
    <location>
        <begin position="465"/>
        <end position="504"/>
    </location>
</feature>
<name>A0A7U2F235_PHANO</name>
<keyword evidence="3 6" id="KW-0812">Transmembrane</keyword>
<feature type="compositionally biased region" description="Basic and acidic residues" evidence="7">
    <location>
        <begin position="488"/>
        <end position="504"/>
    </location>
</feature>
<dbReference type="GO" id="GO:0046513">
    <property type="term" value="P:ceramide biosynthetic process"/>
    <property type="evidence" value="ECO:0007669"/>
    <property type="project" value="InterPro"/>
</dbReference>
<evidence type="ECO:0000256" key="7">
    <source>
        <dbReference type="SAM" id="MobiDB-lite"/>
    </source>
</evidence>
<evidence type="ECO:0000256" key="3">
    <source>
        <dbReference type="ARBA" id="ARBA00022692"/>
    </source>
</evidence>
<dbReference type="GO" id="GO:0016020">
    <property type="term" value="C:membrane"/>
    <property type="evidence" value="ECO:0007669"/>
    <property type="project" value="UniProtKB-SubCell"/>
</dbReference>
<accession>A0A7U2F235</accession>
<keyword evidence="4 8" id="KW-1133">Transmembrane helix</keyword>
<protein>
    <recommendedName>
        <fullName evidence="9">TLC domain-containing protein</fullName>
    </recommendedName>
</protein>
<feature type="region of interest" description="Disordered" evidence="7">
    <location>
        <begin position="1"/>
        <end position="42"/>
    </location>
</feature>
<dbReference type="KEGG" id="pno:SNOG_02832"/>
<feature type="transmembrane region" description="Helical" evidence="8">
    <location>
        <begin position="44"/>
        <end position="76"/>
    </location>
</feature>
<evidence type="ECO:0000256" key="5">
    <source>
        <dbReference type="ARBA" id="ARBA00023136"/>
    </source>
</evidence>
<proteinExistence type="inferred from homology"/>
<dbReference type="PANTHER" id="PTHR12560">
    <property type="entry name" value="LONGEVITY ASSURANCE FACTOR 1 LAG1"/>
    <property type="match status" value="1"/>
</dbReference>
<dbReference type="InterPro" id="IPR006634">
    <property type="entry name" value="TLC-dom"/>
</dbReference>
<keyword evidence="11" id="KW-1185">Reference proteome</keyword>
<reference evidence="11" key="1">
    <citation type="journal article" date="2021" name="BMC Genomics">
        <title>Chromosome-level genome assembly and manually-curated proteome of model necrotroph Parastagonospora nodorum Sn15 reveals a genome-wide trove of candidate effector homologs, and redundancy of virulence-related functions within an accessory chromosome.</title>
        <authorList>
            <person name="Bertazzoni S."/>
            <person name="Jones D.A.B."/>
            <person name="Phan H.T."/>
            <person name="Tan K.-C."/>
            <person name="Hane J.K."/>
        </authorList>
    </citation>
    <scope>NUCLEOTIDE SEQUENCE [LARGE SCALE GENOMIC DNA]</scope>
    <source>
        <strain evidence="11">SN15 / ATCC MYA-4574 / FGSC 10173)</strain>
    </source>
</reference>
<evidence type="ECO:0000259" key="9">
    <source>
        <dbReference type="PROSITE" id="PS50922"/>
    </source>
</evidence>
<gene>
    <name evidence="10" type="ORF">JI435_028320</name>
</gene>
<feature type="transmembrane region" description="Helical" evidence="8">
    <location>
        <begin position="194"/>
        <end position="212"/>
    </location>
</feature>
<comment type="subcellular location">
    <subcellularLocation>
        <location evidence="1">Membrane</location>
        <topology evidence="1">Multi-pass membrane protein</topology>
    </subcellularLocation>
</comment>
<dbReference type="RefSeq" id="XP_001793425.1">
    <property type="nucleotide sequence ID" value="XM_001793373.1"/>
</dbReference>
<feature type="transmembrane region" description="Helical" evidence="8">
    <location>
        <begin position="108"/>
        <end position="128"/>
    </location>
</feature>
<feature type="transmembrane region" description="Helical" evidence="8">
    <location>
        <begin position="149"/>
        <end position="168"/>
    </location>
</feature>
<evidence type="ECO:0000256" key="2">
    <source>
        <dbReference type="ARBA" id="ARBA00009808"/>
    </source>
</evidence>
<comment type="similarity">
    <text evidence="2">Belongs to the sphingosine N-acyltransferase family.</text>
</comment>
<sequence>MATKTAPPNGDGTMDRAHAADGQEKKVTVAATRRKTSPKKAKDGGLLASLCALVCDHQLGISLNLVALLSLTHVFFPRARSRTTKFLQMSYYNPETKMYGCGTDDLPFVLLWTVLFTAIRVVVMEYLLDPLAKLGGIRSRKGLNRFKEQAWLIVYYTASWSLGMYIMYNSEFWLNLHGVWEGWPFREVEGVFKWYYLVQWGFWIQQILVVNIEEKRKDYAQMFTHHIFTTALLFLSYGYYHMRVGIVILSVMDFVDIILPTAKLLKYMGYTTACDIAFGVFVIAWLVTRHIIYMTICWSIYYDAPRDMAPGCYFTPNHPSTPNSSYSLNANQLYIPMSDTAAFEAHGGNKPWSNLLRAYTDQNGPICWNPNLRYYFLGLLLFLQALCCVWFSMVLRIVYKVLSGAGAEDVRSDDEDGEDEEEEIEQDRTSTILNSVTTCTESGMSAMPKEEEVGVDALTFARLNGASQRRQQARRESARASGISLPGHGDRKELLGRIGCDKPS</sequence>
<organism evidence="10 11">
    <name type="scientific">Phaeosphaeria nodorum (strain SN15 / ATCC MYA-4574 / FGSC 10173)</name>
    <name type="common">Glume blotch fungus</name>
    <name type="synonym">Parastagonospora nodorum</name>
    <dbReference type="NCBI Taxonomy" id="321614"/>
    <lineage>
        <taxon>Eukaryota</taxon>
        <taxon>Fungi</taxon>
        <taxon>Dikarya</taxon>
        <taxon>Ascomycota</taxon>
        <taxon>Pezizomycotina</taxon>
        <taxon>Dothideomycetes</taxon>
        <taxon>Pleosporomycetidae</taxon>
        <taxon>Pleosporales</taxon>
        <taxon>Pleosporineae</taxon>
        <taxon>Phaeosphaeriaceae</taxon>
        <taxon>Parastagonospora</taxon>
    </lineage>
</organism>
<dbReference type="OrthoDB" id="537032at2759"/>
<dbReference type="Proteomes" id="UP000663193">
    <property type="component" value="Chromosome 5"/>
</dbReference>
<keyword evidence="5 6" id="KW-0472">Membrane</keyword>
<dbReference type="AlphaFoldDB" id="A0A7U2F235"/>
<feature type="domain" description="TLC" evidence="9">
    <location>
        <begin position="144"/>
        <end position="403"/>
    </location>
</feature>
<evidence type="ECO:0000313" key="10">
    <source>
        <dbReference type="EMBL" id="QRC95104.1"/>
    </source>
</evidence>
<dbReference type="GO" id="GO:0050291">
    <property type="term" value="F:sphingosine N-acyltransferase activity"/>
    <property type="evidence" value="ECO:0007669"/>
    <property type="project" value="InterPro"/>
</dbReference>
<feature type="compositionally biased region" description="Basic and acidic residues" evidence="7">
    <location>
        <begin position="13"/>
        <end position="27"/>
    </location>
</feature>
<dbReference type="SMART" id="SM00724">
    <property type="entry name" value="TLC"/>
    <property type="match status" value="1"/>
</dbReference>
<evidence type="ECO:0000256" key="1">
    <source>
        <dbReference type="ARBA" id="ARBA00004141"/>
    </source>
</evidence>
<dbReference type="InterPro" id="IPR016439">
    <property type="entry name" value="Lag1/Lac1-like"/>
</dbReference>
<evidence type="ECO:0000256" key="8">
    <source>
        <dbReference type="SAM" id="Phobius"/>
    </source>
</evidence>
<evidence type="ECO:0000256" key="6">
    <source>
        <dbReference type="PROSITE-ProRule" id="PRU00205"/>
    </source>
</evidence>
<dbReference type="OMA" id="KFFHLSY"/>
<feature type="compositionally biased region" description="Acidic residues" evidence="7">
    <location>
        <begin position="411"/>
        <end position="425"/>
    </location>
</feature>
<dbReference type="PROSITE" id="PS50922">
    <property type="entry name" value="TLC"/>
    <property type="match status" value="1"/>
</dbReference>
<evidence type="ECO:0000256" key="4">
    <source>
        <dbReference type="ARBA" id="ARBA00022989"/>
    </source>
</evidence>